<evidence type="ECO:0000313" key="8">
    <source>
        <dbReference type="EMBL" id="TCO78116.1"/>
    </source>
</evidence>
<dbReference type="EMBL" id="SLWY01000024">
    <property type="protein sequence ID" value="TCO78116.1"/>
    <property type="molecule type" value="Genomic_DNA"/>
</dbReference>
<comment type="caution">
    <text evidence="8">The sequence shown here is derived from an EMBL/GenBank/DDBJ whole genome shotgun (WGS) entry which is preliminary data.</text>
</comment>
<evidence type="ECO:0000256" key="7">
    <source>
        <dbReference type="SAM" id="Phobius"/>
    </source>
</evidence>
<protein>
    <submittedName>
        <fullName evidence="8">Homoserine/homoserine lactone efflux protein</fullName>
    </submittedName>
</protein>
<evidence type="ECO:0000256" key="3">
    <source>
        <dbReference type="ARBA" id="ARBA00022475"/>
    </source>
</evidence>
<keyword evidence="6 7" id="KW-0472">Membrane</keyword>
<sequence length="209" mass="21825">MHIHVWITFLLASIVLSVSPGAGAVNTMSNALSHGVRRTLPAILGLQAGLAATIALVGLGLGAAVAASATAFTVIKWAGVAYLIWLGWKKWNGATHFAVAERHVAPPAALALFGQATLVNLTNPKSIVFLVALFPQFIDPALAQGPQVLIMGTTLVLVDIVVMVGYATLAARLRPFVQDPRRMRVANRAFGGLFIGAGALLAGVRHQPA</sequence>
<dbReference type="PANTHER" id="PTHR30086:SF14">
    <property type="entry name" value="HOMOSERINE_HOMOSERINE LACTONE EFFLUX PROTEIN"/>
    <property type="match status" value="1"/>
</dbReference>
<name>A0A4R2L2W6_9GAMM</name>
<gene>
    <name evidence="8" type="ORF">EV699_12433</name>
</gene>
<organism evidence="8 9">
    <name type="scientific">Plasticicumulans lactativorans</name>
    <dbReference type="NCBI Taxonomy" id="1133106"/>
    <lineage>
        <taxon>Bacteria</taxon>
        <taxon>Pseudomonadati</taxon>
        <taxon>Pseudomonadota</taxon>
        <taxon>Gammaproteobacteria</taxon>
        <taxon>Candidatus Competibacteraceae</taxon>
        <taxon>Plasticicumulans</taxon>
    </lineage>
</organism>
<feature type="transmembrane region" description="Helical" evidence="7">
    <location>
        <begin position="69"/>
        <end position="88"/>
    </location>
</feature>
<reference evidence="8 9" key="1">
    <citation type="submission" date="2019-03" db="EMBL/GenBank/DDBJ databases">
        <title>Genomic Encyclopedia of Type Strains, Phase IV (KMG-IV): sequencing the most valuable type-strain genomes for metagenomic binning, comparative biology and taxonomic classification.</title>
        <authorList>
            <person name="Goeker M."/>
        </authorList>
    </citation>
    <scope>NUCLEOTIDE SEQUENCE [LARGE SCALE GENOMIC DNA]</scope>
    <source>
        <strain evidence="8 9">DSM 25287</strain>
    </source>
</reference>
<keyword evidence="4 7" id="KW-0812">Transmembrane</keyword>
<feature type="transmembrane region" description="Helical" evidence="7">
    <location>
        <begin position="148"/>
        <end position="173"/>
    </location>
</feature>
<dbReference type="PANTHER" id="PTHR30086">
    <property type="entry name" value="ARGININE EXPORTER PROTEIN ARGO"/>
    <property type="match status" value="1"/>
</dbReference>
<dbReference type="GO" id="GO:0042970">
    <property type="term" value="F:homoserine transmembrane transporter activity"/>
    <property type="evidence" value="ECO:0007669"/>
    <property type="project" value="TreeGrafter"/>
</dbReference>
<feature type="transmembrane region" description="Helical" evidence="7">
    <location>
        <begin position="40"/>
        <end position="62"/>
    </location>
</feature>
<evidence type="ECO:0000256" key="1">
    <source>
        <dbReference type="ARBA" id="ARBA00004651"/>
    </source>
</evidence>
<evidence type="ECO:0000256" key="5">
    <source>
        <dbReference type="ARBA" id="ARBA00022989"/>
    </source>
</evidence>
<comment type="similarity">
    <text evidence="2">Belongs to the Rht family.</text>
</comment>
<dbReference type="NCBIfam" id="NF007812">
    <property type="entry name" value="PRK10520.1"/>
    <property type="match status" value="1"/>
</dbReference>
<comment type="subcellular location">
    <subcellularLocation>
        <location evidence="1">Cell membrane</location>
        <topology evidence="1">Multi-pass membrane protein</topology>
    </subcellularLocation>
</comment>
<accession>A0A4R2L2W6</accession>
<proteinExistence type="inferred from homology"/>
<dbReference type="PIRSF" id="PIRSF006324">
    <property type="entry name" value="LeuE"/>
    <property type="match status" value="1"/>
</dbReference>
<dbReference type="Pfam" id="PF01810">
    <property type="entry name" value="LysE"/>
    <property type="match status" value="1"/>
</dbReference>
<evidence type="ECO:0000313" key="9">
    <source>
        <dbReference type="Proteomes" id="UP000295765"/>
    </source>
</evidence>
<dbReference type="RefSeq" id="WP_132545284.1">
    <property type="nucleotide sequence ID" value="NZ_SLWY01000024.1"/>
</dbReference>
<evidence type="ECO:0000256" key="4">
    <source>
        <dbReference type="ARBA" id="ARBA00022692"/>
    </source>
</evidence>
<dbReference type="GO" id="GO:0005886">
    <property type="term" value="C:plasma membrane"/>
    <property type="evidence" value="ECO:0007669"/>
    <property type="project" value="UniProtKB-SubCell"/>
</dbReference>
<dbReference type="InterPro" id="IPR001123">
    <property type="entry name" value="LeuE-type"/>
</dbReference>
<evidence type="ECO:0000256" key="6">
    <source>
        <dbReference type="ARBA" id="ARBA00023136"/>
    </source>
</evidence>
<keyword evidence="3" id="KW-1003">Cell membrane</keyword>
<feature type="transmembrane region" description="Helical" evidence="7">
    <location>
        <begin position="185"/>
        <end position="204"/>
    </location>
</feature>
<dbReference type="AlphaFoldDB" id="A0A4R2L2W6"/>
<keyword evidence="5 7" id="KW-1133">Transmembrane helix</keyword>
<evidence type="ECO:0000256" key="2">
    <source>
        <dbReference type="ARBA" id="ARBA00007928"/>
    </source>
</evidence>
<keyword evidence="9" id="KW-1185">Reference proteome</keyword>
<dbReference type="Proteomes" id="UP000295765">
    <property type="component" value="Unassembled WGS sequence"/>
</dbReference>
<dbReference type="OrthoDB" id="9804822at2"/>